<dbReference type="AlphaFoldDB" id="A0A2R5FWG1"/>
<dbReference type="RefSeq" id="WP_109013052.1">
    <property type="nucleotide sequence ID" value="NZ_BDUD01000002.1"/>
</dbReference>
<evidence type="ECO:0000313" key="3">
    <source>
        <dbReference type="Proteomes" id="UP000245124"/>
    </source>
</evidence>
<protein>
    <submittedName>
        <fullName evidence="2">Uncharacterized protein</fullName>
    </submittedName>
</protein>
<dbReference type="Proteomes" id="UP000245124">
    <property type="component" value="Unassembled WGS sequence"/>
</dbReference>
<comment type="caution">
    <text evidence="2">The sequence shown here is derived from an EMBL/GenBank/DDBJ whole genome shotgun (WGS) entry which is preliminary data.</text>
</comment>
<gene>
    <name evidence="2" type="ORF">NIES4072_68080</name>
</gene>
<dbReference type="OrthoDB" id="516164at2"/>
<dbReference type="EMBL" id="BDUD01000002">
    <property type="protein sequence ID" value="GBG23096.1"/>
    <property type="molecule type" value="Genomic_DNA"/>
</dbReference>
<proteinExistence type="predicted"/>
<sequence length="65" mass="7626">MKTDEQLKARIKELGREMTNYSRQGVELTEQGDRKQGHQMMKLAHETSRRCQVLIGELLRRQGQV</sequence>
<feature type="coiled-coil region" evidence="1">
    <location>
        <begin position="4"/>
        <end position="31"/>
    </location>
</feature>
<evidence type="ECO:0000256" key="1">
    <source>
        <dbReference type="SAM" id="Coils"/>
    </source>
</evidence>
<keyword evidence="3" id="KW-1185">Reference proteome</keyword>
<accession>A0A2R5FWG1</accession>
<evidence type="ECO:0000313" key="2">
    <source>
        <dbReference type="EMBL" id="GBG23096.1"/>
    </source>
</evidence>
<organism evidence="2 3">
    <name type="scientific">Nostoc commune NIES-4072</name>
    <dbReference type="NCBI Taxonomy" id="2005467"/>
    <lineage>
        <taxon>Bacteria</taxon>
        <taxon>Bacillati</taxon>
        <taxon>Cyanobacteriota</taxon>
        <taxon>Cyanophyceae</taxon>
        <taxon>Nostocales</taxon>
        <taxon>Nostocaceae</taxon>
        <taxon>Nostoc</taxon>
    </lineage>
</organism>
<name>A0A2R5FWG1_NOSCO</name>
<reference evidence="2 3" key="1">
    <citation type="submission" date="2017-06" db="EMBL/GenBank/DDBJ databases">
        <title>Genome sequencing of cyanobaciteial culture collection at National Institute for Environmental Studies (NIES).</title>
        <authorList>
            <person name="Hirose Y."/>
            <person name="Shimura Y."/>
            <person name="Fujisawa T."/>
            <person name="Nakamura Y."/>
            <person name="Kawachi M."/>
        </authorList>
    </citation>
    <scope>NUCLEOTIDE SEQUENCE [LARGE SCALE GENOMIC DNA]</scope>
    <source>
        <strain evidence="2 3">NIES-4072</strain>
    </source>
</reference>
<keyword evidence="1" id="KW-0175">Coiled coil</keyword>